<dbReference type="AlphaFoldDB" id="A0A4C1ZZY7"/>
<keyword evidence="3" id="KW-1185">Reference proteome</keyword>
<dbReference type="Proteomes" id="UP000299102">
    <property type="component" value="Unassembled WGS sequence"/>
</dbReference>
<gene>
    <name evidence="2" type="ORF">EVAR_68216_1</name>
</gene>
<organism evidence="2 3">
    <name type="scientific">Eumeta variegata</name>
    <name type="common">Bagworm moth</name>
    <name type="synonym">Eumeta japonica</name>
    <dbReference type="NCBI Taxonomy" id="151549"/>
    <lineage>
        <taxon>Eukaryota</taxon>
        <taxon>Metazoa</taxon>
        <taxon>Ecdysozoa</taxon>
        <taxon>Arthropoda</taxon>
        <taxon>Hexapoda</taxon>
        <taxon>Insecta</taxon>
        <taxon>Pterygota</taxon>
        <taxon>Neoptera</taxon>
        <taxon>Endopterygota</taxon>
        <taxon>Lepidoptera</taxon>
        <taxon>Glossata</taxon>
        <taxon>Ditrysia</taxon>
        <taxon>Tineoidea</taxon>
        <taxon>Psychidae</taxon>
        <taxon>Oiketicinae</taxon>
        <taxon>Eumeta</taxon>
    </lineage>
</organism>
<comment type="caution">
    <text evidence="2">The sequence shown here is derived from an EMBL/GenBank/DDBJ whole genome shotgun (WGS) entry which is preliminary data.</text>
</comment>
<name>A0A4C1ZZY7_EUMVA</name>
<sequence length="156" mass="17641">MRLKTIFGTCKRDFEKGWGVRTKFLLQNIAEKFLASGQKITRREHQNGFQRSDQYKRLSFERRIAFNPRSRSTLCTRDGLALNYNSDSALDSDLYIALNSDSGPALDSDSHLTQDGGQKNPDFSDPPPISIPSLTPLLVIMRGYSKFSHPLLQSQS</sequence>
<feature type="region of interest" description="Disordered" evidence="1">
    <location>
        <begin position="105"/>
        <end position="129"/>
    </location>
</feature>
<evidence type="ECO:0000256" key="1">
    <source>
        <dbReference type="SAM" id="MobiDB-lite"/>
    </source>
</evidence>
<accession>A0A4C1ZZY7</accession>
<protein>
    <submittedName>
        <fullName evidence="2">Uncharacterized protein</fullName>
    </submittedName>
</protein>
<proteinExistence type="predicted"/>
<dbReference type="EMBL" id="BGZK01002254">
    <property type="protein sequence ID" value="GBP92255.1"/>
    <property type="molecule type" value="Genomic_DNA"/>
</dbReference>
<evidence type="ECO:0000313" key="2">
    <source>
        <dbReference type="EMBL" id="GBP92255.1"/>
    </source>
</evidence>
<reference evidence="2 3" key="1">
    <citation type="journal article" date="2019" name="Commun. Biol.">
        <title>The bagworm genome reveals a unique fibroin gene that provides high tensile strength.</title>
        <authorList>
            <person name="Kono N."/>
            <person name="Nakamura H."/>
            <person name="Ohtoshi R."/>
            <person name="Tomita M."/>
            <person name="Numata K."/>
            <person name="Arakawa K."/>
        </authorList>
    </citation>
    <scope>NUCLEOTIDE SEQUENCE [LARGE SCALE GENOMIC DNA]</scope>
</reference>
<evidence type="ECO:0000313" key="3">
    <source>
        <dbReference type="Proteomes" id="UP000299102"/>
    </source>
</evidence>